<dbReference type="InterPro" id="IPR048365">
    <property type="entry name" value="TNP-like_RNaseH_N"/>
</dbReference>
<evidence type="ECO:0000313" key="4">
    <source>
        <dbReference type="EMBL" id="KAJ8728605.1"/>
    </source>
</evidence>
<feature type="domain" description="Transposable element P transposase-like RNase H" evidence="2">
    <location>
        <begin position="1"/>
        <end position="104"/>
    </location>
</feature>
<keyword evidence="5" id="KW-1185">Reference proteome</keyword>
<evidence type="ECO:0000259" key="2">
    <source>
        <dbReference type="Pfam" id="PF21787"/>
    </source>
</evidence>
<feature type="region of interest" description="Disordered" evidence="1">
    <location>
        <begin position="203"/>
        <end position="224"/>
    </location>
</feature>
<dbReference type="Pfam" id="PF21788">
    <property type="entry name" value="TNP-like_GBD"/>
    <property type="match status" value="1"/>
</dbReference>
<gene>
    <name evidence="4" type="ORF">PYW07_006301</name>
</gene>
<dbReference type="AlphaFoldDB" id="A0AAD7YUG5"/>
<proteinExistence type="predicted"/>
<dbReference type="InterPro" id="IPR048366">
    <property type="entry name" value="TNP-like_GBD"/>
</dbReference>
<evidence type="ECO:0000313" key="5">
    <source>
        <dbReference type="Proteomes" id="UP001231518"/>
    </source>
</evidence>
<feature type="compositionally biased region" description="Basic and acidic residues" evidence="1">
    <location>
        <begin position="203"/>
        <end position="214"/>
    </location>
</feature>
<evidence type="ECO:0000256" key="1">
    <source>
        <dbReference type="SAM" id="MobiDB-lite"/>
    </source>
</evidence>
<name>A0AAD7YUG5_MYTSE</name>
<dbReference type="Proteomes" id="UP001231518">
    <property type="component" value="Chromosome 19"/>
</dbReference>
<dbReference type="Pfam" id="PF21787">
    <property type="entry name" value="TNP-like_RNaseH_N"/>
    <property type="match status" value="1"/>
</dbReference>
<reference evidence="4" key="1">
    <citation type="submission" date="2023-03" db="EMBL/GenBank/DDBJ databases">
        <title>Chromosome-level genomes of two armyworms, Mythimna separata and Mythimna loreyi, provide insights into the biosynthesis and reception of sex pheromones.</title>
        <authorList>
            <person name="Zhao H."/>
        </authorList>
    </citation>
    <scope>NUCLEOTIDE SEQUENCE</scope>
    <source>
        <strain evidence="4">BeijingLab</strain>
        <tissue evidence="4">Pupa</tissue>
    </source>
</reference>
<comment type="caution">
    <text evidence="4">The sequence shown here is derived from an EMBL/GenBank/DDBJ whole genome shotgun (WGS) entry which is preliminary data.</text>
</comment>
<sequence>MALKKRLMYNEAMDQVDGYVDLGTEDSMGRCNKVSGHALVFTIQFLKKKFKQPIAHYFVEGTIETEKLAVLIKNIVRTIHAARFNVVSTVCDQGPTNIGAMNLLKKFDGLTSEDNYFFVDKRKVHIIFDVPHLFKSIRNNFFQAGVMKYKGKEAKWSHLKEAEEKKRNFLNFPKITQTVVNPTYKTKMRVKFAAAHQKDVLPRKRENVSEKSNHQESWNYYLKH</sequence>
<protein>
    <recommendedName>
        <fullName evidence="6">Transposase</fullName>
    </recommendedName>
</protein>
<feature type="domain" description="Transposable element P transposase-like GTP-binding insertion" evidence="3">
    <location>
        <begin position="132"/>
        <end position="194"/>
    </location>
</feature>
<dbReference type="EMBL" id="JARGEI010000007">
    <property type="protein sequence ID" value="KAJ8728605.1"/>
    <property type="molecule type" value="Genomic_DNA"/>
</dbReference>
<evidence type="ECO:0000259" key="3">
    <source>
        <dbReference type="Pfam" id="PF21788"/>
    </source>
</evidence>
<organism evidence="4 5">
    <name type="scientific">Mythimna separata</name>
    <name type="common">Oriental armyworm</name>
    <name type="synonym">Pseudaletia separata</name>
    <dbReference type="NCBI Taxonomy" id="271217"/>
    <lineage>
        <taxon>Eukaryota</taxon>
        <taxon>Metazoa</taxon>
        <taxon>Ecdysozoa</taxon>
        <taxon>Arthropoda</taxon>
        <taxon>Hexapoda</taxon>
        <taxon>Insecta</taxon>
        <taxon>Pterygota</taxon>
        <taxon>Neoptera</taxon>
        <taxon>Endopterygota</taxon>
        <taxon>Lepidoptera</taxon>
        <taxon>Glossata</taxon>
        <taxon>Ditrysia</taxon>
        <taxon>Noctuoidea</taxon>
        <taxon>Noctuidae</taxon>
        <taxon>Noctuinae</taxon>
        <taxon>Hadenini</taxon>
        <taxon>Mythimna</taxon>
    </lineage>
</organism>
<evidence type="ECO:0008006" key="6">
    <source>
        <dbReference type="Google" id="ProtNLM"/>
    </source>
</evidence>
<accession>A0AAD7YUG5</accession>